<evidence type="ECO:0000256" key="1">
    <source>
        <dbReference type="SAM" id="MobiDB-lite"/>
    </source>
</evidence>
<dbReference type="PANTHER" id="PTHR46302:SF3">
    <property type="entry name" value="DOUBLECORTIN DOMAIN-CONTAINING PROTEIN 1"/>
    <property type="match status" value="1"/>
</dbReference>
<dbReference type="GeneID" id="105910346"/>
<dbReference type="GO" id="GO:1902412">
    <property type="term" value="P:regulation of mitotic cytokinesis"/>
    <property type="evidence" value="ECO:0007669"/>
    <property type="project" value="InterPro"/>
</dbReference>
<feature type="compositionally biased region" description="Basic and acidic residues" evidence="1">
    <location>
        <begin position="258"/>
        <end position="273"/>
    </location>
</feature>
<reference evidence="3" key="1">
    <citation type="submission" date="2025-08" db="UniProtKB">
        <authorList>
            <consortium name="RefSeq"/>
        </authorList>
    </citation>
    <scope>IDENTIFICATION</scope>
</reference>
<organism evidence="2 3">
    <name type="scientific">Clupea harengus</name>
    <name type="common">Atlantic herring</name>
    <dbReference type="NCBI Taxonomy" id="7950"/>
    <lineage>
        <taxon>Eukaryota</taxon>
        <taxon>Metazoa</taxon>
        <taxon>Chordata</taxon>
        <taxon>Craniata</taxon>
        <taxon>Vertebrata</taxon>
        <taxon>Euteleostomi</taxon>
        <taxon>Actinopterygii</taxon>
        <taxon>Neopterygii</taxon>
        <taxon>Teleostei</taxon>
        <taxon>Clupei</taxon>
        <taxon>Clupeiformes</taxon>
        <taxon>Clupeoidei</taxon>
        <taxon>Clupeidae</taxon>
        <taxon>Clupea</taxon>
    </lineage>
</organism>
<sequence>MGGRSRWAIRPERIPRKERGNLQRSQQGYAWPVLPTGEINEGVIWPLEGALVPCSLPFPFSDTRGRQSFTPLRLAVLRNGQCGDRTMATSVTLPNITSSRMRSQMAKSQGSCEGNTDDQNIEFQEFLNRCTERLNLPSAAQRLFDEHGKEAFLLTGLQRDQLVYVTCGEQWVSPQHRQSDALRRLTVFRLEQDVARIRHYCALRSLHDLVLDVEGHPQEGSALLVRPYCVEPEDITSEESQGPPDPKARCDLSNARLGDAHSRAHQRADEQTTKHQYPWQQSSKASSDEEDECTNGDNSVKKDKSRPGAHRQQFEWTEGQLVSCWSPWLAVGVRAREGGSADHTGSPMQLMPRNPSDPQQLWVCREGERTLHLQADPSLVLSVSISQTTHVHRPATTPTGWPLTLQKHKPHSSAVAHQRWRWLPEQRVLCAFYTDTLEQELTAARLASVCTACVCPHPLQQQGYYVCSPRERQRTEVCVSCATELRGKVHLKRLPLNSTFRCATANQNPQLNLRGPFRNLSVCETDLSTEAAGVTLRRLEERLGHLRREGSGQTQSPGASSLGGTQPPVKVLAHRNGQSREEAQLITAATMPLLLAEGTRRLGLQRAAKHLYAADGTRFLTIQQLKAWALNQSLREHHPLKDTDTKLDIHMTDATTSGGTVNRSSP</sequence>
<dbReference type="RefSeq" id="XP_031419448.2">
    <property type="nucleotide sequence ID" value="XM_031563588.2"/>
</dbReference>
<feature type="compositionally biased region" description="Polar residues" evidence="1">
    <location>
        <begin position="274"/>
        <end position="285"/>
    </location>
</feature>
<name>A0A6P8ETA8_CLUHA</name>
<evidence type="ECO:0000313" key="3">
    <source>
        <dbReference type="RefSeq" id="XP_031419448.2"/>
    </source>
</evidence>
<feature type="compositionally biased region" description="Polar residues" evidence="1">
    <location>
        <begin position="553"/>
        <end position="564"/>
    </location>
</feature>
<dbReference type="Proteomes" id="UP000515152">
    <property type="component" value="Chromosome 3"/>
</dbReference>
<feature type="region of interest" description="Disordered" evidence="1">
    <location>
        <begin position="546"/>
        <end position="569"/>
    </location>
</feature>
<proteinExistence type="predicted"/>
<dbReference type="OrthoDB" id="8934169at2759"/>
<dbReference type="AlphaFoldDB" id="A0A6P8ETA8"/>
<protein>
    <submittedName>
        <fullName evidence="3">Doublecortin domain-containing protein 1</fullName>
    </submittedName>
</protein>
<feature type="region of interest" description="Disordered" evidence="1">
    <location>
        <begin position="1"/>
        <end position="24"/>
    </location>
</feature>
<feature type="region of interest" description="Disordered" evidence="1">
    <location>
        <begin position="258"/>
        <end position="313"/>
    </location>
</feature>
<feature type="region of interest" description="Disordered" evidence="1">
    <location>
        <begin position="337"/>
        <end position="358"/>
    </location>
</feature>
<feature type="compositionally biased region" description="Basic and acidic residues" evidence="1">
    <location>
        <begin position="9"/>
        <end position="21"/>
    </location>
</feature>
<dbReference type="KEGG" id="char:105910346"/>
<gene>
    <name evidence="3" type="primary">LOC105910346</name>
</gene>
<dbReference type="GO" id="GO:0008017">
    <property type="term" value="F:microtubule binding"/>
    <property type="evidence" value="ECO:0007669"/>
    <property type="project" value="InterPro"/>
</dbReference>
<dbReference type="InterPro" id="IPR043188">
    <property type="entry name" value="DCDC1"/>
</dbReference>
<accession>A0A6P8ETA8</accession>
<keyword evidence="2" id="KW-1185">Reference proteome</keyword>
<dbReference type="PANTHER" id="PTHR46302">
    <property type="entry name" value="DOUBLECORTIN DOMAIN-CONTAINING PROTEIN 1"/>
    <property type="match status" value="1"/>
</dbReference>
<evidence type="ECO:0000313" key="2">
    <source>
        <dbReference type="Proteomes" id="UP000515152"/>
    </source>
</evidence>
<dbReference type="GO" id="GO:0030496">
    <property type="term" value="C:midbody"/>
    <property type="evidence" value="ECO:0007669"/>
    <property type="project" value="TreeGrafter"/>
</dbReference>